<keyword evidence="1" id="KW-0472">Membrane</keyword>
<organism evidence="2 3">
    <name type="scientific">Riccia sorocarpa</name>
    <dbReference type="NCBI Taxonomy" id="122646"/>
    <lineage>
        <taxon>Eukaryota</taxon>
        <taxon>Viridiplantae</taxon>
        <taxon>Streptophyta</taxon>
        <taxon>Embryophyta</taxon>
        <taxon>Marchantiophyta</taxon>
        <taxon>Marchantiopsida</taxon>
        <taxon>Marchantiidae</taxon>
        <taxon>Marchantiales</taxon>
        <taxon>Ricciaceae</taxon>
        <taxon>Riccia</taxon>
    </lineage>
</organism>
<dbReference type="PANTHER" id="PTHR31170:SF25">
    <property type="entry name" value="BNAA09G04570D PROTEIN"/>
    <property type="match status" value="1"/>
</dbReference>
<protein>
    <submittedName>
        <fullName evidence="2">Uncharacterized protein</fullName>
    </submittedName>
</protein>
<sequence length="480" mass="54755">MFAFFSNWTRHRPLPGSTPISSQGRISWEDENLDPILPHLEDERENGGGVTIYRVPSYIKQLISPEDFTPQELFVGFYLHTELKVDELDIDISKLAILREFCKGSATDGPPTSLTKRAEAWTELVSKVDADAMTGARSKFTAKRYAILRDLLILENQIPVTLLKVMVQCLRRPSTPETADSMLHNLLEWFVMAIYPFDHGTQLDLQQHLQSNHKDQGLDSFISCDHLLHCAYLAICGPERYPISDGQSRSGCRPNVGLMLPCFRSGEEDLEVGICESEESFSKFIIPSATSLRRVGIKVRVTDDSLTLPSIEFVKQNKFVLWHEYILLVPKLKVHGDTASMFRNLALYEQIKDDGYCHRGDMRNYLYLMNCLLNTVEDVQLLINTGVILNLLGSAEAVYNKWKPMFYGLYIPNEPPRYWGELQKAFRELQKSKSNRWLAEFRDRHLSSAVIFASSVIFFVIFIATVGQTIYAVLAYYVGN</sequence>
<keyword evidence="3" id="KW-1185">Reference proteome</keyword>
<dbReference type="PANTHER" id="PTHR31170">
    <property type="entry name" value="BNAC04G53230D PROTEIN"/>
    <property type="match status" value="1"/>
</dbReference>
<evidence type="ECO:0000313" key="2">
    <source>
        <dbReference type="EMBL" id="KAL3679528.1"/>
    </source>
</evidence>
<reference evidence="2 3" key="1">
    <citation type="submission" date="2024-09" db="EMBL/GenBank/DDBJ databases">
        <title>Chromosome-scale assembly of Riccia sorocarpa.</title>
        <authorList>
            <person name="Paukszto L."/>
        </authorList>
    </citation>
    <scope>NUCLEOTIDE SEQUENCE [LARGE SCALE GENOMIC DNA]</scope>
    <source>
        <strain evidence="2">LP-2024</strain>
        <tissue evidence="2">Aerial parts of the thallus</tissue>
    </source>
</reference>
<keyword evidence="1" id="KW-1133">Transmembrane helix</keyword>
<keyword evidence="1" id="KW-0812">Transmembrane</keyword>
<proteinExistence type="predicted"/>
<gene>
    <name evidence="2" type="ORF">R1sor_022484</name>
</gene>
<dbReference type="AlphaFoldDB" id="A0ABD3GJZ5"/>
<evidence type="ECO:0000313" key="3">
    <source>
        <dbReference type="Proteomes" id="UP001633002"/>
    </source>
</evidence>
<dbReference type="Proteomes" id="UP001633002">
    <property type="component" value="Unassembled WGS sequence"/>
</dbReference>
<comment type="caution">
    <text evidence="2">The sequence shown here is derived from an EMBL/GenBank/DDBJ whole genome shotgun (WGS) entry which is preliminary data.</text>
</comment>
<accession>A0ABD3GJZ5</accession>
<dbReference type="Pfam" id="PF03140">
    <property type="entry name" value="DUF247"/>
    <property type="match status" value="1"/>
</dbReference>
<dbReference type="InterPro" id="IPR004158">
    <property type="entry name" value="DUF247_pln"/>
</dbReference>
<evidence type="ECO:0000256" key="1">
    <source>
        <dbReference type="SAM" id="Phobius"/>
    </source>
</evidence>
<dbReference type="EMBL" id="JBJQOH010000007">
    <property type="protein sequence ID" value="KAL3679528.1"/>
    <property type="molecule type" value="Genomic_DNA"/>
</dbReference>
<feature type="transmembrane region" description="Helical" evidence="1">
    <location>
        <begin position="450"/>
        <end position="478"/>
    </location>
</feature>
<name>A0ABD3GJZ5_9MARC</name>